<dbReference type="Proteomes" id="UP001519325">
    <property type="component" value="Unassembled WGS sequence"/>
</dbReference>
<proteinExistence type="predicted"/>
<evidence type="ECO:0000313" key="2">
    <source>
        <dbReference type="Proteomes" id="UP001519325"/>
    </source>
</evidence>
<name>A0ABS4QHN1_9NOCA</name>
<reference evidence="1 2" key="1">
    <citation type="submission" date="2021-03" db="EMBL/GenBank/DDBJ databases">
        <title>Sequencing the genomes of 1000 actinobacteria strains.</title>
        <authorList>
            <person name="Klenk H.-P."/>
        </authorList>
    </citation>
    <scope>NUCLEOTIDE SEQUENCE [LARGE SCALE GENOMIC DNA]</scope>
    <source>
        <strain evidence="1 2">DSM 45516</strain>
    </source>
</reference>
<evidence type="ECO:0000313" key="1">
    <source>
        <dbReference type="EMBL" id="MBP2191202.1"/>
    </source>
</evidence>
<sequence length="128" mass="14001">MRRVGALRGTCTIEAGYLRRTADDDTIEWYGLWLVEGFLIHVNAKYAATQLESGSGSTKPVSFDSWRRPLSEIKALGIASIDSSQPGQWMSLSGVATLEVAGCSDKFSWPFSAEDDQTNLVARLLELG</sequence>
<accession>A0ABS4QHN1</accession>
<dbReference type="EMBL" id="JAGGMR010000001">
    <property type="protein sequence ID" value="MBP2191202.1"/>
    <property type="molecule type" value="Genomic_DNA"/>
</dbReference>
<comment type="caution">
    <text evidence="1">The sequence shown here is derived from an EMBL/GenBank/DDBJ whole genome shotgun (WGS) entry which is preliminary data.</text>
</comment>
<gene>
    <name evidence="1" type="ORF">BJ987_004103</name>
</gene>
<protein>
    <submittedName>
        <fullName evidence="1">Uncharacterized protein</fullName>
    </submittedName>
</protein>
<dbReference type="RefSeq" id="WP_209892466.1">
    <property type="nucleotide sequence ID" value="NZ_JAGGMR010000001.1"/>
</dbReference>
<organism evidence="1 2">
    <name type="scientific">Nocardia goodfellowii</name>
    <dbReference type="NCBI Taxonomy" id="882446"/>
    <lineage>
        <taxon>Bacteria</taxon>
        <taxon>Bacillati</taxon>
        <taxon>Actinomycetota</taxon>
        <taxon>Actinomycetes</taxon>
        <taxon>Mycobacteriales</taxon>
        <taxon>Nocardiaceae</taxon>
        <taxon>Nocardia</taxon>
    </lineage>
</organism>
<keyword evidence="2" id="KW-1185">Reference proteome</keyword>